<keyword evidence="3" id="KW-0804">Transcription</keyword>
<dbReference type="SUPFAM" id="SSF46785">
    <property type="entry name" value="Winged helix' DNA-binding domain"/>
    <property type="match status" value="1"/>
</dbReference>
<dbReference type="OrthoDB" id="9799663at2"/>
<dbReference type="PANTHER" id="PTHR42756:SF1">
    <property type="entry name" value="TRANSCRIPTIONAL REPRESSOR OF EMRAB OPERON"/>
    <property type="match status" value="1"/>
</dbReference>
<dbReference type="STRING" id="163.SAMN04487775_105154"/>
<feature type="domain" description="HTH marR-type" evidence="4">
    <location>
        <begin position="1"/>
        <end position="138"/>
    </location>
</feature>
<dbReference type="SMART" id="SM00347">
    <property type="entry name" value="HTH_MARR"/>
    <property type="match status" value="1"/>
</dbReference>
<name>A0A1H9EM95_9SPIR</name>
<dbReference type="InterPro" id="IPR036388">
    <property type="entry name" value="WH-like_DNA-bd_sf"/>
</dbReference>
<dbReference type="PRINTS" id="PR00598">
    <property type="entry name" value="HTHMARR"/>
</dbReference>
<evidence type="ECO:0000256" key="2">
    <source>
        <dbReference type="ARBA" id="ARBA00023125"/>
    </source>
</evidence>
<reference evidence="5 6" key="1">
    <citation type="submission" date="2016-10" db="EMBL/GenBank/DDBJ databases">
        <authorList>
            <person name="de Groot N.N."/>
        </authorList>
    </citation>
    <scope>NUCLEOTIDE SEQUENCE [LARGE SCALE GENOMIC DNA]</scope>
    <source>
        <strain evidence="5 6">B25</strain>
    </source>
</reference>
<dbReference type="RefSeq" id="WP_074642379.1">
    <property type="nucleotide sequence ID" value="NZ_AP025286.1"/>
</dbReference>
<evidence type="ECO:0000313" key="6">
    <source>
        <dbReference type="Proteomes" id="UP000182360"/>
    </source>
</evidence>
<dbReference type="AlphaFoldDB" id="A0A1H9EM95"/>
<sequence length="146" mass="16665">MDVNSSISLLSNIHSITADFLTERLKNKGFPEFASSHGNILFQLSVNEKMTMGDLAEKINRDKSTTTVLVRKLEAEGFITGEPDPSDKRSRIIYLADKGKQFNSIAQELSKELLDTFYKDFSDTEKEKFFKSLLKIKKNFSQCTQR</sequence>
<organism evidence="5 6">
    <name type="scientific">Treponema bryantii</name>
    <dbReference type="NCBI Taxonomy" id="163"/>
    <lineage>
        <taxon>Bacteria</taxon>
        <taxon>Pseudomonadati</taxon>
        <taxon>Spirochaetota</taxon>
        <taxon>Spirochaetia</taxon>
        <taxon>Spirochaetales</taxon>
        <taxon>Treponemataceae</taxon>
        <taxon>Treponema</taxon>
    </lineage>
</organism>
<protein>
    <submittedName>
        <fullName evidence="5">Transcriptional regulator, MarR family</fullName>
    </submittedName>
</protein>
<evidence type="ECO:0000313" key="5">
    <source>
        <dbReference type="EMBL" id="SEQ26707.1"/>
    </source>
</evidence>
<evidence type="ECO:0000256" key="1">
    <source>
        <dbReference type="ARBA" id="ARBA00023015"/>
    </source>
</evidence>
<proteinExistence type="predicted"/>
<dbReference type="GO" id="GO:0003700">
    <property type="term" value="F:DNA-binding transcription factor activity"/>
    <property type="evidence" value="ECO:0007669"/>
    <property type="project" value="InterPro"/>
</dbReference>
<dbReference type="PANTHER" id="PTHR42756">
    <property type="entry name" value="TRANSCRIPTIONAL REGULATOR, MARR"/>
    <property type="match status" value="1"/>
</dbReference>
<keyword evidence="1" id="KW-0805">Transcription regulation</keyword>
<evidence type="ECO:0000256" key="3">
    <source>
        <dbReference type="ARBA" id="ARBA00023163"/>
    </source>
</evidence>
<keyword evidence="2" id="KW-0238">DNA-binding</keyword>
<dbReference type="InterPro" id="IPR036390">
    <property type="entry name" value="WH_DNA-bd_sf"/>
</dbReference>
<dbReference type="GO" id="GO:0003677">
    <property type="term" value="F:DNA binding"/>
    <property type="evidence" value="ECO:0007669"/>
    <property type="project" value="UniProtKB-KW"/>
</dbReference>
<dbReference type="CDD" id="cd00090">
    <property type="entry name" value="HTH_ARSR"/>
    <property type="match status" value="1"/>
</dbReference>
<dbReference type="Proteomes" id="UP000182360">
    <property type="component" value="Unassembled WGS sequence"/>
</dbReference>
<dbReference type="PROSITE" id="PS50995">
    <property type="entry name" value="HTH_MARR_2"/>
    <property type="match status" value="1"/>
</dbReference>
<dbReference type="Pfam" id="PF01047">
    <property type="entry name" value="MarR"/>
    <property type="match status" value="1"/>
</dbReference>
<keyword evidence="6" id="KW-1185">Reference proteome</keyword>
<evidence type="ECO:0000259" key="4">
    <source>
        <dbReference type="PROSITE" id="PS50995"/>
    </source>
</evidence>
<dbReference type="InterPro" id="IPR000835">
    <property type="entry name" value="HTH_MarR-typ"/>
</dbReference>
<dbReference type="EMBL" id="FOFU01000003">
    <property type="protein sequence ID" value="SEQ26707.1"/>
    <property type="molecule type" value="Genomic_DNA"/>
</dbReference>
<dbReference type="Gene3D" id="1.10.10.10">
    <property type="entry name" value="Winged helix-like DNA-binding domain superfamily/Winged helix DNA-binding domain"/>
    <property type="match status" value="1"/>
</dbReference>
<gene>
    <name evidence="5" type="ORF">SAMN04487977_103211</name>
</gene>
<dbReference type="InterPro" id="IPR011991">
    <property type="entry name" value="ArsR-like_HTH"/>
</dbReference>
<accession>A0A1H9EM95</accession>